<keyword evidence="1" id="KW-0812">Transmembrane</keyword>
<dbReference type="EMBL" id="HBUE01145890">
    <property type="protein sequence ID" value="CAG6502882.1"/>
    <property type="molecule type" value="Transcribed_RNA"/>
</dbReference>
<reference evidence="2" key="1">
    <citation type="submission" date="2021-05" db="EMBL/GenBank/DDBJ databases">
        <authorList>
            <person name="Alioto T."/>
            <person name="Alioto T."/>
            <person name="Gomez Garrido J."/>
        </authorList>
    </citation>
    <scope>NUCLEOTIDE SEQUENCE</scope>
</reference>
<evidence type="ECO:0000313" key="2">
    <source>
        <dbReference type="EMBL" id="CAG6482284.1"/>
    </source>
</evidence>
<name>A0A8D8BXL1_CULPI</name>
<keyword evidence="1" id="KW-1133">Transmembrane helix</keyword>
<feature type="transmembrane region" description="Helical" evidence="1">
    <location>
        <begin position="6"/>
        <end position="24"/>
    </location>
</feature>
<protein>
    <submittedName>
        <fullName evidence="2">(northern house mosquito) hypothetical protein</fullName>
    </submittedName>
</protein>
<dbReference type="EMBL" id="HBUE01093090">
    <property type="protein sequence ID" value="CAG6482284.1"/>
    <property type="molecule type" value="Transcribed_RNA"/>
</dbReference>
<dbReference type="AlphaFoldDB" id="A0A8D8BXL1"/>
<dbReference type="EMBL" id="HBUE01250785">
    <property type="protein sequence ID" value="CAG6554130.1"/>
    <property type="molecule type" value="Transcribed_RNA"/>
</dbReference>
<keyword evidence="1" id="KW-0472">Membrane</keyword>
<sequence>MSPSTSAVFIGVFPAPVWLWPAWLSIRSWSRPRVVTFTGQLRTVQRQLVVSSRPRLRQKEYFWPWNRSESLPRLFGTNRRGTEYQVWSSGTWFGSSFGTSWKRICG</sequence>
<accession>A0A8D8BXL1</accession>
<evidence type="ECO:0000256" key="1">
    <source>
        <dbReference type="SAM" id="Phobius"/>
    </source>
</evidence>
<organism evidence="2">
    <name type="scientific">Culex pipiens</name>
    <name type="common">House mosquito</name>
    <dbReference type="NCBI Taxonomy" id="7175"/>
    <lineage>
        <taxon>Eukaryota</taxon>
        <taxon>Metazoa</taxon>
        <taxon>Ecdysozoa</taxon>
        <taxon>Arthropoda</taxon>
        <taxon>Hexapoda</taxon>
        <taxon>Insecta</taxon>
        <taxon>Pterygota</taxon>
        <taxon>Neoptera</taxon>
        <taxon>Endopterygota</taxon>
        <taxon>Diptera</taxon>
        <taxon>Nematocera</taxon>
        <taxon>Culicoidea</taxon>
        <taxon>Culicidae</taxon>
        <taxon>Culicinae</taxon>
        <taxon>Culicini</taxon>
        <taxon>Culex</taxon>
        <taxon>Culex</taxon>
    </lineage>
</organism>
<proteinExistence type="predicted"/>